<evidence type="ECO:0000256" key="5">
    <source>
        <dbReference type="ARBA" id="ARBA00022989"/>
    </source>
</evidence>
<keyword evidence="6 7" id="KW-0472">Membrane</keyword>
<feature type="compositionally biased region" description="Basic residues" evidence="8">
    <location>
        <begin position="157"/>
        <end position="169"/>
    </location>
</feature>
<name>A0A9J6FJ51_HAELO</name>
<keyword evidence="4 7" id="KW-0812">Transmembrane</keyword>
<feature type="transmembrane region" description="Helical" evidence="7">
    <location>
        <begin position="110"/>
        <end position="126"/>
    </location>
</feature>
<comment type="caution">
    <text evidence="10">The sequence shown here is derived from an EMBL/GenBank/DDBJ whole genome shotgun (WGS) entry which is preliminary data.</text>
</comment>
<dbReference type="EMBL" id="JABSTR010000001">
    <property type="protein sequence ID" value="KAH9363090.1"/>
    <property type="molecule type" value="Genomic_DNA"/>
</dbReference>
<evidence type="ECO:0000256" key="3">
    <source>
        <dbReference type="ARBA" id="ARBA00006483"/>
    </source>
</evidence>
<evidence type="ECO:0000256" key="2">
    <source>
        <dbReference type="ARBA" id="ARBA00004234"/>
    </source>
</evidence>
<feature type="signal peptide" evidence="9">
    <location>
        <begin position="1"/>
        <end position="19"/>
    </location>
</feature>
<reference evidence="10 11" key="1">
    <citation type="journal article" date="2020" name="Cell">
        <title>Large-Scale Comparative Analyses of Tick Genomes Elucidate Their Genetic Diversity and Vector Capacities.</title>
        <authorList>
            <consortium name="Tick Genome and Microbiome Consortium (TIGMIC)"/>
            <person name="Jia N."/>
            <person name="Wang J."/>
            <person name="Shi W."/>
            <person name="Du L."/>
            <person name="Sun Y."/>
            <person name="Zhan W."/>
            <person name="Jiang J.F."/>
            <person name="Wang Q."/>
            <person name="Zhang B."/>
            <person name="Ji P."/>
            <person name="Bell-Sakyi L."/>
            <person name="Cui X.M."/>
            <person name="Yuan T.T."/>
            <person name="Jiang B.G."/>
            <person name="Yang W.F."/>
            <person name="Lam T.T."/>
            <person name="Chang Q.C."/>
            <person name="Ding S.J."/>
            <person name="Wang X.J."/>
            <person name="Zhu J.G."/>
            <person name="Ruan X.D."/>
            <person name="Zhao L."/>
            <person name="Wei J.T."/>
            <person name="Ye R.Z."/>
            <person name="Que T.C."/>
            <person name="Du C.H."/>
            <person name="Zhou Y.H."/>
            <person name="Cheng J.X."/>
            <person name="Dai P.F."/>
            <person name="Guo W.B."/>
            <person name="Han X.H."/>
            <person name="Huang E.J."/>
            <person name="Li L.F."/>
            <person name="Wei W."/>
            <person name="Gao Y.C."/>
            <person name="Liu J.Z."/>
            <person name="Shao H.Z."/>
            <person name="Wang X."/>
            <person name="Wang C.C."/>
            <person name="Yang T.C."/>
            <person name="Huo Q.B."/>
            <person name="Li W."/>
            <person name="Chen H.Y."/>
            <person name="Chen S.E."/>
            <person name="Zhou L.G."/>
            <person name="Ni X.B."/>
            <person name="Tian J.H."/>
            <person name="Sheng Y."/>
            <person name="Liu T."/>
            <person name="Pan Y.S."/>
            <person name="Xia L.Y."/>
            <person name="Li J."/>
            <person name="Zhao F."/>
            <person name="Cao W.C."/>
        </authorList>
    </citation>
    <scope>NUCLEOTIDE SEQUENCE [LARGE SCALE GENOMIC DNA]</scope>
    <source>
        <strain evidence="10">HaeL-2018</strain>
    </source>
</reference>
<dbReference type="AlphaFoldDB" id="A0A9J6FJ51"/>
<feature type="chain" id="PRO_5039939040" description="PRA1 family protein" evidence="9">
    <location>
        <begin position="20"/>
        <end position="169"/>
    </location>
</feature>
<evidence type="ECO:0000256" key="4">
    <source>
        <dbReference type="ARBA" id="ARBA00022692"/>
    </source>
</evidence>
<feature type="region of interest" description="Disordered" evidence="8">
    <location>
        <begin position="150"/>
        <end position="169"/>
    </location>
</feature>
<dbReference type="Proteomes" id="UP000821853">
    <property type="component" value="Chromosome 1"/>
</dbReference>
<evidence type="ECO:0000256" key="9">
    <source>
        <dbReference type="SAM" id="SignalP"/>
    </source>
</evidence>
<evidence type="ECO:0000313" key="11">
    <source>
        <dbReference type="Proteomes" id="UP000821853"/>
    </source>
</evidence>
<evidence type="ECO:0000256" key="6">
    <source>
        <dbReference type="ARBA" id="ARBA00023136"/>
    </source>
</evidence>
<organism evidence="10 11">
    <name type="scientific">Haemaphysalis longicornis</name>
    <name type="common">Bush tick</name>
    <dbReference type="NCBI Taxonomy" id="44386"/>
    <lineage>
        <taxon>Eukaryota</taxon>
        <taxon>Metazoa</taxon>
        <taxon>Ecdysozoa</taxon>
        <taxon>Arthropoda</taxon>
        <taxon>Chelicerata</taxon>
        <taxon>Arachnida</taxon>
        <taxon>Acari</taxon>
        <taxon>Parasitiformes</taxon>
        <taxon>Ixodida</taxon>
        <taxon>Ixodoidea</taxon>
        <taxon>Ixodidae</taxon>
        <taxon>Haemaphysalinae</taxon>
        <taxon>Haemaphysalis</taxon>
    </lineage>
</organism>
<dbReference type="Pfam" id="PF03208">
    <property type="entry name" value="PRA1"/>
    <property type="match status" value="1"/>
</dbReference>
<evidence type="ECO:0000313" key="10">
    <source>
        <dbReference type="EMBL" id="KAH9363090.1"/>
    </source>
</evidence>
<dbReference type="OrthoDB" id="63113at2759"/>
<keyword evidence="9" id="KW-0732">Signal</keyword>
<evidence type="ECO:0000256" key="8">
    <source>
        <dbReference type="SAM" id="MobiDB-lite"/>
    </source>
</evidence>
<dbReference type="GO" id="GO:0016020">
    <property type="term" value="C:membrane"/>
    <property type="evidence" value="ECO:0007669"/>
    <property type="project" value="UniProtKB-SubCell"/>
</dbReference>
<dbReference type="PANTHER" id="PTHR19317">
    <property type="entry name" value="PRENYLATED RAB ACCEPTOR 1-RELATED"/>
    <property type="match status" value="1"/>
</dbReference>
<accession>A0A9J6FJ51</accession>
<dbReference type="InterPro" id="IPR004895">
    <property type="entry name" value="Prenylated_rab_accept_PRA1"/>
</dbReference>
<dbReference type="GO" id="GO:0005794">
    <property type="term" value="C:Golgi apparatus"/>
    <property type="evidence" value="ECO:0007669"/>
    <property type="project" value="TreeGrafter"/>
</dbReference>
<protein>
    <recommendedName>
        <fullName evidence="7">PRA1 family protein</fullName>
    </recommendedName>
</protein>
<comment type="similarity">
    <text evidence="3 7">Belongs to the PRA1 family.</text>
</comment>
<sequence>METIARILFLLSNVSWWRAQRLRAQPWGQFFDLRKISVPMSAEEVVQRMQKNWERFSRNYGALFLVIFSGVVLWFPGLLLSALCTAAVCKMLKIHVEMFTLGGRRFRQNKRVALAAGLTLFFVYANGVCDSLGWALAVSLAAGAFHASAYTSPSPHPRPKKVARRLTYE</sequence>
<dbReference type="PANTHER" id="PTHR19317:SF0">
    <property type="entry name" value="PRENYLATED RAB ACCEPTOR PROTEIN 1"/>
    <property type="match status" value="1"/>
</dbReference>
<proteinExistence type="inferred from homology"/>
<dbReference type="VEuPathDB" id="VectorBase:HLOH_060069"/>
<dbReference type="GO" id="GO:0008021">
    <property type="term" value="C:synaptic vesicle"/>
    <property type="evidence" value="ECO:0007669"/>
    <property type="project" value="UniProtKB-SubCell"/>
</dbReference>
<keyword evidence="11" id="KW-1185">Reference proteome</keyword>
<feature type="transmembrane region" description="Helical" evidence="7">
    <location>
        <begin position="62"/>
        <end position="89"/>
    </location>
</feature>
<evidence type="ECO:0000256" key="7">
    <source>
        <dbReference type="RuleBase" id="RU363107"/>
    </source>
</evidence>
<comment type="subcellular location">
    <subcellularLocation>
        <location evidence="2">Cytoplasmic vesicle</location>
        <location evidence="2">Secretory vesicle</location>
        <location evidence="2">Synaptic vesicle</location>
    </subcellularLocation>
    <subcellularLocation>
        <location evidence="1 7">Membrane</location>
        <topology evidence="1 7">Multi-pass membrane protein</topology>
    </subcellularLocation>
</comment>
<keyword evidence="5 7" id="KW-1133">Transmembrane helix</keyword>
<evidence type="ECO:0000256" key="1">
    <source>
        <dbReference type="ARBA" id="ARBA00004141"/>
    </source>
</evidence>
<gene>
    <name evidence="10" type="ORF">HPB48_014128</name>
</gene>